<evidence type="ECO:0000259" key="1">
    <source>
        <dbReference type="PROSITE" id="PS51819"/>
    </source>
</evidence>
<dbReference type="RefSeq" id="WP_212141647.1">
    <property type="nucleotide sequence ID" value="NZ_JAGSSW010000002.1"/>
</dbReference>
<comment type="caution">
    <text evidence="2">The sequence shown here is derived from an EMBL/GenBank/DDBJ whole genome shotgun (WGS) entry which is preliminary data.</text>
</comment>
<dbReference type="PANTHER" id="PTHR21366:SF14">
    <property type="entry name" value="GLYOXALASE DOMAIN-CONTAINING PROTEIN 5"/>
    <property type="match status" value="1"/>
</dbReference>
<protein>
    <submittedName>
        <fullName evidence="2">VOC family protein</fullName>
    </submittedName>
</protein>
<evidence type="ECO:0000313" key="3">
    <source>
        <dbReference type="Proteomes" id="UP000682951"/>
    </source>
</evidence>
<evidence type="ECO:0000313" key="2">
    <source>
        <dbReference type="EMBL" id="MBR8463502.1"/>
    </source>
</evidence>
<dbReference type="EMBL" id="JAGSSW010000002">
    <property type="protein sequence ID" value="MBR8463502.1"/>
    <property type="molecule type" value="Genomic_DNA"/>
</dbReference>
<reference evidence="2 3" key="1">
    <citation type="submission" date="2021-04" db="EMBL/GenBank/DDBJ databases">
        <title>Molecular and phenotypic characterization and identification of bacterial isolates recovered from the Anatolian ground squirrels (Spermophilus xanthoprymnus) and which have the potential to form a new species in the Campylobacter genus.</title>
        <authorList>
            <person name="Aydin F."/>
            <person name="Abay S."/>
            <person name="Kayman T."/>
            <person name="Karakaya E."/>
            <person name="Mustak H.K."/>
            <person name="Mustak I.B."/>
            <person name="Bilgin N."/>
            <person name="Duzler A."/>
            <person name="Sahin O."/>
            <person name="Guran O."/>
            <person name="Saticioglu I.B."/>
        </authorList>
    </citation>
    <scope>NUCLEOTIDE SEQUENCE [LARGE SCALE GENOMIC DNA]</scope>
    <source>
        <strain evidence="3">faydin-G24</strain>
    </source>
</reference>
<accession>A0ABS5HHB3</accession>
<proteinExistence type="predicted"/>
<name>A0ABS5HHB3_9BACT</name>
<organism evidence="2 3">
    <name type="scientific">Campylobacter anatolicus</name>
    <dbReference type="NCBI Taxonomy" id="2829105"/>
    <lineage>
        <taxon>Bacteria</taxon>
        <taxon>Pseudomonadati</taxon>
        <taxon>Campylobacterota</taxon>
        <taxon>Epsilonproteobacteria</taxon>
        <taxon>Campylobacterales</taxon>
        <taxon>Campylobacteraceae</taxon>
        <taxon>Campylobacter</taxon>
    </lineage>
</organism>
<dbReference type="Proteomes" id="UP000682951">
    <property type="component" value="Unassembled WGS sequence"/>
</dbReference>
<gene>
    <name evidence="2" type="ORF">KDD93_02820</name>
</gene>
<dbReference type="Gene3D" id="3.10.180.10">
    <property type="entry name" value="2,3-Dihydroxybiphenyl 1,2-Dioxygenase, domain 1"/>
    <property type="match status" value="1"/>
</dbReference>
<dbReference type="PROSITE" id="PS51819">
    <property type="entry name" value="VOC"/>
    <property type="match status" value="1"/>
</dbReference>
<dbReference type="CDD" id="cd07253">
    <property type="entry name" value="GLOD5"/>
    <property type="match status" value="1"/>
</dbReference>
<keyword evidence="3" id="KW-1185">Reference proteome</keyword>
<dbReference type="SUPFAM" id="SSF54593">
    <property type="entry name" value="Glyoxalase/Bleomycin resistance protein/Dihydroxybiphenyl dioxygenase"/>
    <property type="match status" value="1"/>
</dbReference>
<dbReference type="InterPro" id="IPR050383">
    <property type="entry name" value="GlyoxalaseI/FosfomycinResist"/>
</dbReference>
<dbReference type="InterPro" id="IPR037523">
    <property type="entry name" value="VOC_core"/>
</dbReference>
<feature type="domain" description="VOC" evidence="1">
    <location>
        <begin position="5"/>
        <end position="127"/>
    </location>
</feature>
<sequence>MDITAIDHIVLTAKNLKETIEFYTYILGMELIEFGKNNSRKALKFGNQKINLHQLGSEVLPNAINANIGTLDICLLTSTPLDEVLSELKQKGIAPITKIVQRSGANGAISSIYIRDPDGNLIEISQYI</sequence>
<dbReference type="InterPro" id="IPR029068">
    <property type="entry name" value="Glyas_Bleomycin-R_OHBP_Dase"/>
</dbReference>
<dbReference type="Pfam" id="PF00903">
    <property type="entry name" value="Glyoxalase"/>
    <property type="match status" value="1"/>
</dbReference>
<dbReference type="PANTHER" id="PTHR21366">
    <property type="entry name" value="GLYOXALASE FAMILY PROTEIN"/>
    <property type="match status" value="1"/>
</dbReference>
<dbReference type="InterPro" id="IPR004360">
    <property type="entry name" value="Glyas_Fos-R_dOase_dom"/>
</dbReference>